<dbReference type="InterPro" id="IPR013761">
    <property type="entry name" value="SAM/pointed_sf"/>
</dbReference>
<dbReference type="GeneID" id="104943223"/>
<dbReference type="CTD" id="393138"/>
<evidence type="ECO:0000313" key="5">
    <source>
        <dbReference type="Proteomes" id="UP000504611"/>
    </source>
</evidence>
<feature type="compositionally biased region" description="Polar residues" evidence="3">
    <location>
        <begin position="454"/>
        <end position="463"/>
    </location>
</feature>
<dbReference type="RefSeq" id="XP_010766867.1">
    <property type="nucleotide sequence ID" value="XM_010768565.1"/>
</dbReference>
<reference evidence="6" key="1">
    <citation type="submission" date="2025-08" db="UniProtKB">
        <authorList>
            <consortium name="RefSeq"/>
        </authorList>
    </citation>
    <scope>IDENTIFICATION</scope>
    <source>
        <tissue evidence="6">Muscle</tissue>
    </source>
</reference>
<evidence type="ECO:0000256" key="3">
    <source>
        <dbReference type="SAM" id="MobiDB-lite"/>
    </source>
</evidence>
<dbReference type="GO" id="GO:0071364">
    <property type="term" value="P:cellular response to epidermal growth factor stimulus"/>
    <property type="evidence" value="ECO:0007669"/>
    <property type="project" value="TreeGrafter"/>
</dbReference>
<feature type="compositionally biased region" description="Polar residues" evidence="3">
    <location>
        <begin position="559"/>
        <end position="580"/>
    </location>
</feature>
<dbReference type="PANTHER" id="PTHR14454">
    <property type="entry name" value="GRB2-ASSOCIATED AND REGULATOR OF MAPK PROTEIN FAMILY MEMBER"/>
    <property type="match status" value="1"/>
</dbReference>
<dbReference type="Pfam" id="PF12736">
    <property type="entry name" value="CABIT"/>
    <property type="match status" value="1"/>
</dbReference>
<feature type="region of interest" description="Disordered" evidence="3">
    <location>
        <begin position="550"/>
        <end position="595"/>
    </location>
</feature>
<sequence>MDLGTMLYNNLKDVTWSTTSLPLDQLVSAYRLPQMAKLDNGQIVEGLRDNDYLLIHSCRQWTTITAHSLEEGHYVIGPKIEIPVHYEGQFKLLEQDRDVKEPVQYFNSVEEVAKAFPERVYVMEEITFNVKMASGECNEDTEVYNITLCTGDELTLMGQAEILYAKTSKEKSRFNTIFKKIGKLNSISKIGRGKMPCLICMNHRTNESISLPFQCKGRFSTCSPLELQMQDGEHIIRNIVEKTRLPVNVSVPNSPPRNHYDLHLIREGHRYKLVNIQTKTVVVCCILRSNKIIPIHFPFHMAMPRCIIPEELLQGELWLETMVHRWFSFCQDQFDIDDYSRAVRDVRTDWNDDGKSPKKTSGNGSCSGSSGCSSSSNGCPNQMQIPSSLTYAREELTQSFHRLSVCVYGSNLHGNSEVNLQGCMTLCGDWALLPSDSIPSESGENEHFYPELMDSTNSQPSLNKSDVPYEELWLDQLRGQIPKPSVSEGLRGINNGCSTTTALSYPVTTDSSLTPPPVPPKSEAVKEECRLLNAPPIPPRSLKQMASVPILSKPRQQDTRSPSPTLSYYSSGLHNISGASEQDADDPQEPSHVCNPCNWARSHSIEPNVTWPSSSLPSDGMSSRLSWPNNLSGGESHSMEEFLPSGCRSYFSCPRKRSQSSREACTASFVDFDGEHAHSSKDFRSQKASVNHFCTKSSSYHSEMYRNKPIEESDTKQSLSCPILPPRTPKSNAIKRGTDLLSGFDGDSEQETSNCSLPKLEKGTKEIPLIFTSLTPNSPSLSPNAQWQPPSSLANLSIEEVSRSLRFIGLPDDIVSFFVTEKIDGSLLLQLTEEILSEDFKLSKLQSCGLLACCFCCRCPPASLSLAIHQTLRWRLLTTKDTQGHESGGREGKCEKIRNWFKNNCRGVGEVLVANIEPVPIVGGQIAGGIKSMLLLAPQADPINVVYSDIKALDVKLDYFRAEMKWAAGVYQIPVNNIEKAWYTYT</sequence>
<organism evidence="5 6">
    <name type="scientific">Notothenia coriiceps</name>
    <name type="common">black rockcod</name>
    <dbReference type="NCBI Taxonomy" id="8208"/>
    <lineage>
        <taxon>Eukaryota</taxon>
        <taxon>Metazoa</taxon>
        <taxon>Chordata</taxon>
        <taxon>Craniata</taxon>
        <taxon>Vertebrata</taxon>
        <taxon>Euteleostomi</taxon>
        <taxon>Actinopterygii</taxon>
        <taxon>Neopterygii</taxon>
        <taxon>Teleostei</taxon>
        <taxon>Neoteleostei</taxon>
        <taxon>Acanthomorphata</taxon>
        <taxon>Eupercaria</taxon>
        <taxon>Perciformes</taxon>
        <taxon>Notothenioidei</taxon>
        <taxon>Nototheniidae</taxon>
        <taxon>Notothenia</taxon>
    </lineage>
</organism>
<proteinExistence type="inferred from homology"/>
<dbReference type="PANTHER" id="PTHR14454:SF6">
    <property type="entry name" value="GRB2-ASSOCIATED AND REGULATOR OF MAPK PROTEIN 1"/>
    <property type="match status" value="1"/>
</dbReference>
<dbReference type="SUPFAM" id="SSF47769">
    <property type="entry name" value="SAM/Pointed domain"/>
    <property type="match status" value="1"/>
</dbReference>
<name>A0A6I9MR42_9TELE</name>
<dbReference type="KEGG" id="ncc:104943223"/>
<accession>A0A6I9MR42</accession>
<feature type="domain" description="CABIT" evidence="4">
    <location>
        <begin position="32"/>
        <end position="299"/>
    </location>
</feature>
<feature type="region of interest" description="Disordered" evidence="3">
    <location>
        <begin position="348"/>
        <end position="378"/>
    </location>
</feature>
<evidence type="ECO:0000313" key="6">
    <source>
        <dbReference type="RefSeq" id="XP_010766867.1"/>
    </source>
</evidence>
<feature type="compositionally biased region" description="Low complexity" evidence="3">
    <location>
        <begin position="361"/>
        <end position="378"/>
    </location>
</feature>
<protein>
    <submittedName>
        <fullName evidence="6">GRB2-associated and regulator of MAPK protein 1 isoform X1</fullName>
    </submittedName>
</protein>
<dbReference type="GO" id="GO:0070064">
    <property type="term" value="F:proline-rich region binding"/>
    <property type="evidence" value="ECO:0007669"/>
    <property type="project" value="TreeGrafter"/>
</dbReference>
<dbReference type="GO" id="GO:0007173">
    <property type="term" value="P:epidermal growth factor receptor signaling pathway"/>
    <property type="evidence" value="ECO:0007669"/>
    <property type="project" value="TreeGrafter"/>
</dbReference>
<dbReference type="Gene3D" id="1.10.150.50">
    <property type="entry name" value="Transcription Factor, Ets-1"/>
    <property type="match status" value="1"/>
</dbReference>
<dbReference type="InterPro" id="IPR052281">
    <property type="entry name" value="GAREM"/>
</dbReference>
<comment type="similarity">
    <text evidence="1">Belongs to the GAREM family.</text>
</comment>
<keyword evidence="2" id="KW-0597">Phosphoprotein</keyword>
<dbReference type="AlphaFoldDB" id="A0A6I9MR42"/>
<feature type="region of interest" description="Disordered" evidence="3">
    <location>
        <begin position="506"/>
        <end position="526"/>
    </location>
</feature>
<feature type="region of interest" description="Disordered" evidence="3">
    <location>
        <begin position="438"/>
        <end position="463"/>
    </location>
</feature>
<evidence type="ECO:0000256" key="2">
    <source>
        <dbReference type="ARBA" id="ARBA00022553"/>
    </source>
</evidence>
<keyword evidence="5" id="KW-1185">Reference proteome</keyword>
<evidence type="ECO:0000256" key="1">
    <source>
        <dbReference type="ARBA" id="ARBA00006392"/>
    </source>
</evidence>
<dbReference type="Proteomes" id="UP000504611">
    <property type="component" value="Unplaced"/>
</dbReference>
<gene>
    <name evidence="6" type="primary">garem</name>
</gene>
<dbReference type="OrthoDB" id="6077228at2759"/>
<dbReference type="InterPro" id="IPR025946">
    <property type="entry name" value="CABIT_dom"/>
</dbReference>
<evidence type="ECO:0000259" key="4">
    <source>
        <dbReference type="Pfam" id="PF12736"/>
    </source>
</evidence>
<feature type="region of interest" description="Disordered" evidence="3">
    <location>
        <begin position="716"/>
        <end position="735"/>
    </location>
</feature>